<feature type="domain" description="Colicin E3-like ribonuclease" evidence="2">
    <location>
        <begin position="42"/>
        <end position="93"/>
    </location>
</feature>
<evidence type="ECO:0000313" key="5">
    <source>
        <dbReference type="Proteomes" id="UP000447574"/>
    </source>
</evidence>
<evidence type="ECO:0000259" key="2">
    <source>
        <dbReference type="Pfam" id="PF09000"/>
    </source>
</evidence>
<dbReference type="GO" id="GO:0016788">
    <property type="term" value="F:hydrolase activity, acting on ester bonds"/>
    <property type="evidence" value="ECO:0007669"/>
    <property type="project" value="InterPro"/>
</dbReference>
<proteinExistence type="predicted"/>
<sequence length="96" mass="10972">MHCRTSRRSVRFSVPAPKTARCKNPSGLSLSAYRQCRPSGFRPNFDTDTVRRSIFERDFQHGAVEIYDKQGKHLGEFDADTGEQRKPAKNGRTTQK</sequence>
<evidence type="ECO:0000313" key="3">
    <source>
        <dbReference type="EMBL" id="MQT76517.1"/>
    </source>
</evidence>
<dbReference type="Pfam" id="PF09000">
    <property type="entry name" value="Cytotoxic"/>
    <property type="match status" value="1"/>
</dbReference>
<gene>
    <name evidence="4" type="ORF">GHO30_17520</name>
    <name evidence="3" type="ORF">GHO37_19735</name>
</gene>
<dbReference type="EMBL" id="WIVX01000094">
    <property type="protein sequence ID" value="MQU33163.1"/>
    <property type="molecule type" value="Genomic_DNA"/>
</dbReference>
<dbReference type="AlphaFoldDB" id="A0A7X1YC34"/>
<evidence type="ECO:0000313" key="4">
    <source>
        <dbReference type="EMBL" id="MQU33163.1"/>
    </source>
</evidence>
<feature type="compositionally biased region" description="Basic and acidic residues" evidence="1">
    <location>
        <begin position="71"/>
        <end position="86"/>
    </location>
</feature>
<dbReference type="Proteomes" id="UP000447574">
    <property type="component" value="Unassembled WGS sequence"/>
</dbReference>
<dbReference type="GO" id="GO:0003723">
    <property type="term" value="F:RNA binding"/>
    <property type="evidence" value="ECO:0007669"/>
    <property type="project" value="InterPro"/>
</dbReference>
<organism evidence="4 6">
    <name type="scientific">Pseudomonas helleri</name>
    <dbReference type="NCBI Taxonomy" id="1608996"/>
    <lineage>
        <taxon>Bacteria</taxon>
        <taxon>Pseudomonadati</taxon>
        <taxon>Pseudomonadota</taxon>
        <taxon>Gammaproteobacteria</taxon>
        <taxon>Pseudomonadales</taxon>
        <taxon>Pseudomonadaceae</taxon>
        <taxon>Pseudomonas</taxon>
    </lineage>
</organism>
<name>A0A7X1YC34_9PSED</name>
<comment type="caution">
    <text evidence="4">The sequence shown here is derived from an EMBL/GenBank/DDBJ whole genome shotgun (WGS) entry which is preliminary data.</text>
</comment>
<protein>
    <recommendedName>
        <fullName evidence="2">Colicin E3-like ribonuclease domain-containing protein</fullName>
    </recommendedName>
</protein>
<dbReference type="SUPFAM" id="SSF63840">
    <property type="entry name" value="Ribonuclease domain of colicin E3"/>
    <property type="match status" value="1"/>
</dbReference>
<accession>A0A7X1YC34</accession>
<evidence type="ECO:0000256" key="1">
    <source>
        <dbReference type="SAM" id="MobiDB-lite"/>
    </source>
</evidence>
<dbReference type="Gene3D" id="3.10.380.10">
    <property type="entry name" value="Colicin E3-like ribonuclease domain"/>
    <property type="match status" value="1"/>
</dbReference>
<evidence type="ECO:0000313" key="6">
    <source>
        <dbReference type="Proteomes" id="UP000470186"/>
    </source>
</evidence>
<keyword evidence="6" id="KW-1185">Reference proteome</keyword>
<dbReference type="GO" id="GO:0043022">
    <property type="term" value="F:ribosome binding"/>
    <property type="evidence" value="ECO:0007669"/>
    <property type="project" value="InterPro"/>
</dbReference>
<feature type="region of interest" description="Disordered" evidence="1">
    <location>
        <begin position="71"/>
        <end position="96"/>
    </location>
</feature>
<dbReference type="InterPro" id="IPR036725">
    <property type="entry name" value="ColE3_ribonuclease_sf"/>
</dbReference>
<dbReference type="InterPro" id="IPR009105">
    <property type="entry name" value="Colicin_E3_ribonuclease"/>
</dbReference>
<reference evidence="5 6" key="1">
    <citation type="submission" date="2019-10" db="EMBL/GenBank/DDBJ databases">
        <title>Evaluation of single-gene subtyping targets for Pseudomonas.</title>
        <authorList>
            <person name="Reichler S.J."/>
            <person name="Orsi R.H."/>
            <person name="Wiedmann M."/>
            <person name="Martin N.H."/>
            <person name="Murphy S.I."/>
        </authorList>
    </citation>
    <scope>NUCLEOTIDE SEQUENCE [LARGE SCALE GENOMIC DNA]</scope>
    <source>
        <strain evidence="4 6">FSL R10-2107</strain>
        <strain evidence="3 5">FSL R10-2932</strain>
    </source>
</reference>
<dbReference type="Proteomes" id="UP000470186">
    <property type="component" value="Unassembled WGS sequence"/>
</dbReference>
<dbReference type="EMBL" id="WIWF01000092">
    <property type="protein sequence ID" value="MQT76517.1"/>
    <property type="molecule type" value="Genomic_DNA"/>
</dbReference>